<evidence type="ECO:0000313" key="2">
    <source>
        <dbReference type="Proteomes" id="UP000619293"/>
    </source>
</evidence>
<evidence type="ECO:0000313" key="1">
    <source>
        <dbReference type="EMBL" id="GIF93022.1"/>
    </source>
</evidence>
<organism evidence="1 2">
    <name type="scientific">Catellatospora chokoriensis</name>
    <dbReference type="NCBI Taxonomy" id="310353"/>
    <lineage>
        <taxon>Bacteria</taxon>
        <taxon>Bacillati</taxon>
        <taxon>Actinomycetota</taxon>
        <taxon>Actinomycetes</taxon>
        <taxon>Micromonosporales</taxon>
        <taxon>Micromonosporaceae</taxon>
        <taxon>Catellatospora</taxon>
    </lineage>
</organism>
<keyword evidence="2" id="KW-1185">Reference proteome</keyword>
<evidence type="ECO:0008006" key="3">
    <source>
        <dbReference type="Google" id="ProtNLM"/>
    </source>
</evidence>
<dbReference type="Gene3D" id="3.30.565.10">
    <property type="entry name" value="Histidine kinase-like ATPase, C-terminal domain"/>
    <property type="match status" value="1"/>
</dbReference>
<dbReference type="Proteomes" id="UP000619293">
    <property type="component" value="Unassembled WGS sequence"/>
</dbReference>
<name>A0A8J3K5D1_9ACTN</name>
<comment type="caution">
    <text evidence="1">The sequence shown here is derived from an EMBL/GenBank/DDBJ whole genome shotgun (WGS) entry which is preliminary data.</text>
</comment>
<reference evidence="1 2" key="1">
    <citation type="submission" date="2021-01" db="EMBL/GenBank/DDBJ databases">
        <title>Whole genome shotgun sequence of Catellatospora chokoriensis NBRC 107358.</title>
        <authorList>
            <person name="Komaki H."/>
            <person name="Tamura T."/>
        </authorList>
    </citation>
    <scope>NUCLEOTIDE SEQUENCE [LARGE SCALE GENOMIC DNA]</scope>
    <source>
        <strain evidence="1 2">NBRC 107358</strain>
    </source>
</reference>
<sequence>MPVREQRSPTPRRHIHRVAARAHRDMPVVTATGDLDEHAARVLLDSAARLTSGGPVLIRADALTGWTEAGVTALADPGQLGQLRPALIAPPAHLLASSPAAAQLDMYPSADTAAAVLSRPPGALPLPPAGADAPARWAHRMFTAEPSSVFTARHWIRDLLSDWGCRPAADSTLVAFSELASGVLAHDGADLPTSAYLWRDHDAQRMLTVSVLDANPDLGTHRSGLRLVATLADHLGCYRQTTTPAGKILWFTMRLPTPPSCVSTEPTQVTGGRSC</sequence>
<gene>
    <name evidence="1" type="ORF">Cch02nite_64660</name>
</gene>
<dbReference type="InterPro" id="IPR036890">
    <property type="entry name" value="HATPase_C_sf"/>
</dbReference>
<dbReference type="EMBL" id="BONG01000055">
    <property type="protein sequence ID" value="GIF93022.1"/>
    <property type="molecule type" value="Genomic_DNA"/>
</dbReference>
<proteinExistence type="predicted"/>
<protein>
    <recommendedName>
        <fullName evidence="3">Anti-sigma regulatory factor (Ser/Thr protein kinase)</fullName>
    </recommendedName>
</protein>
<accession>A0A8J3K5D1</accession>
<dbReference type="AlphaFoldDB" id="A0A8J3K5D1"/>